<proteinExistence type="predicted"/>
<dbReference type="InterPro" id="IPR008906">
    <property type="entry name" value="HATC_C_dom"/>
</dbReference>
<name>A0A2W1CRC6_9PLEO</name>
<reference evidence="4" key="3">
    <citation type="journal article" date="2022" name="bioRxiv">
        <title>A global pangenome for the wheat fungal pathogen Pyrenophora tritici-repentis and prediction of effector protein structural homology.</title>
        <authorList>
            <person name="Moolhuijzen P."/>
            <person name="See P.T."/>
            <person name="Shi G."/>
            <person name="Powell H.R."/>
            <person name="Cockram J."/>
            <person name="Jorgensen L.N."/>
            <person name="Benslimane H."/>
            <person name="Strelkov S.E."/>
            <person name="Turner J."/>
            <person name="Liu Z."/>
            <person name="Moffat C.S."/>
        </authorList>
    </citation>
    <scope>NUCLEOTIDE SEQUENCE</scope>
    <source>
        <strain evidence="4">86-124</strain>
    </source>
</reference>
<dbReference type="PANTHER" id="PTHR23272">
    <property type="entry name" value="BED FINGER-RELATED"/>
    <property type="match status" value="1"/>
</dbReference>
<dbReference type="PANTHER" id="PTHR23272:SF180">
    <property type="entry name" value="TF-B3 DOMAIN-CONTAINING PROTEIN"/>
    <property type="match status" value="1"/>
</dbReference>
<organism evidence="4 6">
    <name type="scientific">Pyrenophora tritici-repentis</name>
    <dbReference type="NCBI Taxonomy" id="45151"/>
    <lineage>
        <taxon>Eukaryota</taxon>
        <taxon>Fungi</taxon>
        <taxon>Dikarya</taxon>
        <taxon>Ascomycota</taxon>
        <taxon>Pezizomycotina</taxon>
        <taxon>Dothideomycetes</taxon>
        <taxon>Pleosporomycetidae</taxon>
        <taxon>Pleosporales</taxon>
        <taxon>Pleosporineae</taxon>
        <taxon>Pleosporaceae</taxon>
        <taxon>Pyrenophora</taxon>
    </lineage>
</organism>
<keyword evidence="6" id="KW-1185">Reference proteome</keyword>
<evidence type="ECO:0000313" key="2">
    <source>
        <dbReference type="EMBL" id="KAF7574072.1"/>
    </source>
</evidence>
<dbReference type="EMBL" id="NQIK02000002">
    <property type="protein sequence ID" value="KAF7574072.1"/>
    <property type="molecule type" value="Genomic_DNA"/>
</dbReference>
<comment type="caution">
    <text evidence="4">The sequence shown here is derived from an EMBL/GenBank/DDBJ whole genome shotgun (WGS) entry which is preliminary data.</text>
</comment>
<dbReference type="EMBL" id="NRDI02000023">
    <property type="protein sequence ID" value="KAI1508886.1"/>
    <property type="molecule type" value="Genomic_DNA"/>
</dbReference>
<dbReference type="Pfam" id="PF05699">
    <property type="entry name" value="Dimer_Tnp_hAT"/>
    <property type="match status" value="1"/>
</dbReference>
<dbReference type="Proteomes" id="UP000249757">
    <property type="component" value="Unassembled WGS sequence"/>
</dbReference>
<sequence>MSDAPTWMRSDGLSASDWQVITEYIGVLRPLKEATLRLEGRGKAGRFGAIYEVIPVFEYLLNEYEARVKSYEHVDYEAANAPEDHLAINLRAAWAKLNEYYSKLDDSVVYYAAVTLHPYYKRYCERSWRDKSDWLRSSKQNFQQLWATYKPVATSPKHRKARLPNAIDDAIAALADDDSSDNELMDEYELWSRLEPKWTSQQFATNGHPIRYWLSLRSKYPHLHRFAIDVLTIPASSCECERMFSELGDLLEPRRRKIGAQLLAALQCIRAWIKVGVKVPPRTAEKRLTDDEIDHIYSLCEWDKPLE</sequence>
<protein>
    <submittedName>
        <fullName evidence="4">Dimer-Tnp-hAT dimerization containing protein</fullName>
    </submittedName>
    <submittedName>
        <fullName evidence="2">Dimer-Tnp-hAT domain containing protein</fullName>
    </submittedName>
</protein>
<accession>A0A2W1CRC6</accession>
<reference evidence="6" key="4">
    <citation type="journal article" date="2022" name="Microb. Genom.">
        <title>A global pangenome for the wheat fungal pathogen Pyrenophora tritici-repentis and prediction of effector protein structural homology.</title>
        <authorList>
            <person name="Moolhuijzen P.M."/>
            <person name="See P.T."/>
            <person name="Shi G."/>
            <person name="Powell H.R."/>
            <person name="Cockram J."/>
            <person name="Jorgensen L.N."/>
            <person name="Benslimane H."/>
            <person name="Strelkov S.E."/>
            <person name="Turner J."/>
            <person name="Liu Z."/>
            <person name="Moffat C.S."/>
        </authorList>
    </citation>
    <scope>NUCLEOTIDE SEQUENCE [LARGE SCALE GENOMIC DNA]</scope>
</reference>
<dbReference type="Proteomes" id="UP000245464">
    <property type="component" value="Chromosome 2"/>
</dbReference>
<reference evidence="4" key="2">
    <citation type="submission" date="2021-05" db="EMBL/GenBank/DDBJ databases">
        <authorList>
            <person name="Moolhuijzen P.M."/>
            <person name="Moffat C.S."/>
        </authorList>
    </citation>
    <scope>NUCLEOTIDE SEQUENCE</scope>
    <source>
        <strain evidence="4">86-124</strain>
    </source>
</reference>
<evidence type="ECO:0000259" key="1">
    <source>
        <dbReference type="Pfam" id="PF05699"/>
    </source>
</evidence>
<dbReference type="GO" id="GO:0046983">
    <property type="term" value="F:protein dimerization activity"/>
    <property type="evidence" value="ECO:0007669"/>
    <property type="project" value="InterPro"/>
</dbReference>
<feature type="domain" description="HAT C-terminal dimerisation" evidence="1">
    <location>
        <begin position="196"/>
        <end position="273"/>
    </location>
</feature>
<dbReference type="EMBL" id="NRDI02000023">
    <property type="protein sequence ID" value="KAI1508875.1"/>
    <property type="molecule type" value="Genomic_DNA"/>
</dbReference>
<evidence type="ECO:0000313" key="5">
    <source>
        <dbReference type="Proteomes" id="UP000245464"/>
    </source>
</evidence>
<evidence type="ECO:0000313" key="3">
    <source>
        <dbReference type="EMBL" id="KAI1508875.1"/>
    </source>
</evidence>
<evidence type="ECO:0000313" key="4">
    <source>
        <dbReference type="EMBL" id="KAI1508886.1"/>
    </source>
</evidence>
<dbReference type="AlphaFoldDB" id="A0A2W1CRC6"/>
<dbReference type="SUPFAM" id="SSF53098">
    <property type="entry name" value="Ribonuclease H-like"/>
    <property type="match status" value="1"/>
</dbReference>
<gene>
    <name evidence="3" type="ORF">Ptr86124_012174</name>
    <name evidence="4" type="ORF">Ptr86124_012185</name>
    <name evidence="2" type="ORF">PtrM4_056950</name>
</gene>
<reference evidence="2 5" key="1">
    <citation type="journal article" date="2018" name="BMC Genomics">
        <title>Comparative genomics of the wheat fungal pathogen Pyrenophora tritici-repentis reveals chromosomal variations and genome plasticity.</title>
        <authorList>
            <person name="Moolhuijzen P."/>
            <person name="See P.T."/>
            <person name="Hane J.K."/>
            <person name="Shi G."/>
            <person name="Liu Z."/>
            <person name="Oliver R.P."/>
            <person name="Moffat C.S."/>
        </authorList>
    </citation>
    <scope>NUCLEOTIDE SEQUENCE [LARGE SCALE GENOMIC DNA]</scope>
    <source>
        <strain evidence="2">M4</strain>
    </source>
</reference>
<dbReference type="InterPro" id="IPR012337">
    <property type="entry name" value="RNaseH-like_sf"/>
</dbReference>
<evidence type="ECO:0000313" key="6">
    <source>
        <dbReference type="Proteomes" id="UP000249757"/>
    </source>
</evidence>